<dbReference type="NCBIfam" id="TIGR03725">
    <property type="entry name" value="T6A_YeaZ"/>
    <property type="match status" value="1"/>
</dbReference>
<gene>
    <name evidence="2" type="primary">tsaB</name>
    <name evidence="2" type="ORF">Q4481_20160</name>
</gene>
<proteinExistence type="predicted"/>
<reference evidence="2" key="1">
    <citation type="journal article" date="2015" name="Int. J. Syst. Evol. Microbiol.">
        <title>Rhizobium alvei sp. nov., isolated from a freshwater river.</title>
        <authorList>
            <person name="Sheu S.Y."/>
            <person name="Huang H.W."/>
            <person name="Young C.C."/>
            <person name="Chen W.M."/>
        </authorList>
    </citation>
    <scope>NUCLEOTIDE SEQUENCE</scope>
    <source>
        <strain evidence="2">TNR-22</strain>
    </source>
</reference>
<dbReference type="Proteomes" id="UP001174932">
    <property type="component" value="Unassembled WGS sequence"/>
</dbReference>
<keyword evidence="3" id="KW-1185">Reference proteome</keyword>
<dbReference type="PANTHER" id="PTHR11735">
    <property type="entry name" value="TRNA N6-ADENOSINE THREONYLCARBAMOYLTRANSFERASE"/>
    <property type="match status" value="1"/>
</dbReference>
<keyword evidence="2" id="KW-0012">Acyltransferase</keyword>
<dbReference type="InterPro" id="IPR022496">
    <property type="entry name" value="T6A_TsaB"/>
</dbReference>
<dbReference type="EMBL" id="JAUOZU010000016">
    <property type="protein sequence ID" value="MDO6966272.1"/>
    <property type="molecule type" value="Genomic_DNA"/>
</dbReference>
<dbReference type="EC" id="2.3.1.234" evidence="2"/>
<reference evidence="2" key="2">
    <citation type="submission" date="2023-07" db="EMBL/GenBank/DDBJ databases">
        <authorList>
            <person name="Shen H."/>
        </authorList>
    </citation>
    <scope>NUCLEOTIDE SEQUENCE</scope>
    <source>
        <strain evidence="2">TNR-22</strain>
    </source>
</reference>
<sequence length="217" mass="22424">MLVLCIDTSGPACAAGVYDDHADRMISEISEIIGKGHAERLMEMIAAVLNEAKLGFRDIDRIAVTVGPGSFTGIRVGVAAARGLALAIDRPAVGVSTLAVLAEAHERKNPEAAVLALIDAKRGEIYAEGFAPSGKSLSKASVMPYEDARHLAANLAAECCGSGAAILEGAETAAMDAIPLALVGRIGARSGLDRLPKPLYIRGADAKPQHGFAVSRV</sequence>
<dbReference type="RefSeq" id="WP_304378190.1">
    <property type="nucleotide sequence ID" value="NZ_JAUOZU010000016.1"/>
</dbReference>
<dbReference type="InterPro" id="IPR000905">
    <property type="entry name" value="Gcp-like_dom"/>
</dbReference>
<keyword evidence="2" id="KW-0808">Transferase</keyword>
<dbReference type="CDD" id="cd24032">
    <property type="entry name" value="ASKHA_NBD_TsaB"/>
    <property type="match status" value="1"/>
</dbReference>
<dbReference type="Gene3D" id="3.30.420.40">
    <property type="match status" value="2"/>
</dbReference>
<dbReference type="PANTHER" id="PTHR11735:SF11">
    <property type="entry name" value="TRNA THREONYLCARBAMOYLADENOSINE BIOSYNTHESIS PROTEIN TSAB"/>
    <property type="match status" value="1"/>
</dbReference>
<evidence type="ECO:0000313" key="3">
    <source>
        <dbReference type="Proteomes" id="UP001174932"/>
    </source>
</evidence>
<feature type="domain" description="Gcp-like" evidence="1">
    <location>
        <begin position="31"/>
        <end position="137"/>
    </location>
</feature>
<protein>
    <submittedName>
        <fullName evidence="2">tRNA (Adenosine(37)-N6)-threonylcarbamoyltransferase complex dimerization subunit type 1 TsaB</fullName>
        <ecNumber evidence="2">2.3.1.234</ecNumber>
    </submittedName>
</protein>
<dbReference type="GO" id="GO:0061711">
    <property type="term" value="F:tRNA N(6)-L-threonylcarbamoyladenine synthase activity"/>
    <property type="evidence" value="ECO:0007669"/>
    <property type="project" value="UniProtKB-EC"/>
</dbReference>
<organism evidence="2 3">
    <name type="scientific">Rhizobium alvei</name>
    <dbReference type="NCBI Taxonomy" id="1132659"/>
    <lineage>
        <taxon>Bacteria</taxon>
        <taxon>Pseudomonadati</taxon>
        <taxon>Pseudomonadota</taxon>
        <taxon>Alphaproteobacteria</taxon>
        <taxon>Hyphomicrobiales</taxon>
        <taxon>Rhizobiaceae</taxon>
        <taxon>Rhizobium/Agrobacterium group</taxon>
        <taxon>Rhizobium</taxon>
    </lineage>
</organism>
<evidence type="ECO:0000259" key="1">
    <source>
        <dbReference type="Pfam" id="PF00814"/>
    </source>
</evidence>
<evidence type="ECO:0000313" key="2">
    <source>
        <dbReference type="EMBL" id="MDO6966272.1"/>
    </source>
</evidence>
<accession>A0ABT8YRN5</accession>
<dbReference type="Pfam" id="PF00814">
    <property type="entry name" value="TsaD"/>
    <property type="match status" value="1"/>
</dbReference>
<name>A0ABT8YRN5_9HYPH</name>
<dbReference type="SUPFAM" id="SSF53067">
    <property type="entry name" value="Actin-like ATPase domain"/>
    <property type="match status" value="1"/>
</dbReference>
<dbReference type="InterPro" id="IPR043129">
    <property type="entry name" value="ATPase_NBD"/>
</dbReference>
<comment type="caution">
    <text evidence="2">The sequence shown here is derived from an EMBL/GenBank/DDBJ whole genome shotgun (WGS) entry which is preliminary data.</text>
</comment>